<dbReference type="InterPro" id="IPR011335">
    <property type="entry name" value="Restrct_endonuc-II-like"/>
</dbReference>
<evidence type="ECO:0000256" key="1">
    <source>
        <dbReference type="ARBA" id="ARBA00006738"/>
    </source>
</evidence>
<dbReference type="Proteomes" id="UP000824265">
    <property type="component" value="Unassembled WGS sequence"/>
</dbReference>
<dbReference type="NCBIfam" id="TIGR00252">
    <property type="entry name" value="YraN family protein"/>
    <property type="match status" value="1"/>
</dbReference>
<dbReference type="RefSeq" id="WP_318704156.1">
    <property type="nucleotide sequence ID" value="NZ_CALWMU010000009.1"/>
</dbReference>
<evidence type="ECO:0000313" key="4">
    <source>
        <dbReference type="Proteomes" id="UP000824265"/>
    </source>
</evidence>
<dbReference type="CDD" id="cd20736">
    <property type="entry name" value="PoNe_Nuclease"/>
    <property type="match status" value="1"/>
</dbReference>
<dbReference type="AlphaFoldDB" id="A0A9D1U9W6"/>
<comment type="similarity">
    <text evidence="1 2">Belongs to the UPF0102 family.</text>
</comment>
<dbReference type="HAMAP" id="MF_00048">
    <property type="entry name" value="UPF0102"/>
    <property type="match status" value="1"/>
</dbReference>
<organism evidence="3 4">
    <name type="scientific">Candidatus Acetatifactor stercoripullorum</name>
    <dbReference type="NCBI Taxonomy" id="2838414"/>
    <lineage>
        <taxon>Bacteria</taxon>
        <taxon>Bacillati</taxon>
        <taxon>Bacillota</taxon>
        <taxon>Clostridia</taxon>
        <taxon>Lachnospirales</taxon>
        <taxon>Lachnospiraceae</taxon>
        <taxon>Acetatifactor</taxon>
    </lineage>
</organism>
<comment type="caution">
    <text evidence="3">The sequence shown here is derived from an EMBL/GenBank/DDBJ whole genome shotgun (WGS) entry which is preliminary data.</text>
</comment>
<reference evidence="3" key="1">
    <citation type="journal article" date="2021" name="PeerJ">
        <title>Extensive microbial diversity within the chicken gut microbiome revealed by metagenomics and culture.</title>
        <authorList>
            <person name="Gilroy R."/>
            <person name="Ravi A."/>
            <person name="Getino M."/>
            <person name="Pursley I."/>
            <person name="Horton D.L."/>
            <person name="Alikhan N.F."/>
            <person name="Baker D."/>
            <person name="Gharbi K."/>
            <person name="Hall N."/>
            <person name="Watson M."/>
            <person name="Adriaenssens E.M."/>
            <person name="Foster-Nyarko E."/>
            <person name="Jarju S."/>
            <person name="Secka A."/>
            <person name="Antonio M."/>
            <person name="Oren A."/>
            <person name="Chaudhuri R.R."/>
            <person name="La Ragione R."/>
            <person name="Hildebrand F."/>
            <person name="Pallen M.J."/>
        </authorList>
    </citation>
    <scope>NUCLEOTIDE SEQUENCE</scope>
    <source>
        <strain evidence="3">CHK195-6426</strain>
    </source>
</reference>
<dbReference type="Gene3D" id="3.40.1350.10">
    <property type="match status" value="1"/>
</dbReference>
<dbReference type="SUPFAM" id="SSF52980">
    <property type="entry name" value="Restriction endonuclease-like"/>
    <property type="match status" value="1"/>
</dbReference>
<dbReference type="NCBIfam" id="NF009150">
    <property type="entry name" value="PRK12497.1-3"/>
    <property type="match status" value="1"/>
</dbReference>
<accession>A0A9D1U9W6</accession>
<gene>
    <name evidence="3" type="ORF">H9742_00995</name>
</gene>
<dbReference type="PANTHER" id="PTHR34039">
    <property type="entry name" value="UPF0102 PROTEIN YRAN"/>
    <property type="match status" value="1"/>
</dbReference>
<dbReference type="EMBL" id="DXGH01000004">
    <property type="protein sequence ID" value="HIW80099.1"/>
    <property type="molecule type" value="Genomic_DNA"/>
</dbReference>
<dbReference type="GO" id="GO:0003676">
    <property type="term" value="F:nucleic acid binding"/>
    <property type="evidence" value="ECO:0007669"/>
    <property type="project" value="InterPro"/>
</dbReference>
<dbReference type="InterPro" id="IPR011856">
    <property type="entry name" value="tRNA_endonuc-like_dom_sf"/>
</dbReference>
<evidence type="ECO:0000256" key="2">
    <source>
        <dbReference type="HAMAP-Rule" id="MF_00048"/>
    </source>
</evidence>
<dbReference type="InterPro" id="IPR003509">
    <property type="entry name" value="UPF0102_YraN-like"/>
</dbReference>
<reference evidence="3" key="2">
    <citation type="submission" date="2021-04" db="EMBL/GenBank/DDBJ databases">
        <authorList>
            <person name="Gilroy R."/>
        </authorList>
    </citation>
    <scope>NUCLEOTIDE SEQUENCE</scope>
    <source>
        <strain evidence="3">CHK195-6426</strain>
    </source>
</reference>
<dbReference type="Pfam" id="PF02021">
    <property type="entry name" value="UPF0102"/>
    <property type="match status" value="1"/>
</dbReference>
<name>A0A9D1U9W6_9FIRM</name>
<dbReference type="PANTHER" id="PTHR34039:SF1">
    <property type="entry name" value="UPF0102 PROTEIN YRAN"/>
    <property type="match status" value="1"/>
</dbReference>
<sequence>MNQRETGTKKEQLAAAYLKQRGVRILKQNFRGRQGEIDIVGIHQGYLVFVEVKYRRTHSMGGALEAVTLKKQQKICRTADFYRCSQGIGDFAPVRYDVVAIQGEEIRWIKNAFPHRYAGGK</sequence>
<protein>
    <recommendedName>
        <fullName evidence="2">UPF0102 protein H9742_00995</fullName>
    </recommendedName>
</protein>
<evidence type="ECO:0000313" key="3">
    <source>
        <dbReference type="EMBL" id="HIW80099.1"/>
    </source>
</evidence>
<proteinExistence type="inferred from homology"/>